<proteinExistence type="predicted"/>
<comment type="caution">
    <text evidence="2">The sequence shown here is derived from an EMBL/GenBank/DDBJ whole genome shotgun (WGS) entry which is preliminary data.</text>
</comment>
<dbReference type="EMBL" id="JAIWYP010000005">
    <property type="protein sequence ID" value="KAH3817505.1"/>
    <property type="molecule type" value="Genomic_DNA"/>
</dbReference>
<organism evidence="2 3">
    <name type="scientific">Dreissena polymorpha</name>
    <name type="common">Zebra mussel</name>
    <name type="synonym">Mytilus polymorpha</name>
    <dbReference type="NCBI Taxonomy" id="45954"/>
    <lineage>
        <taxon>Eukaryota</taxon>
        <taxon>Metazoa</taxon>
        <taxon>Spiralia</taxon>
        <taxon>Lophotrochozoa</taxon>
        <taxon>Mollusca</taxon>
        <taxon>Bivalvia</taxon>
        <taxon>Autobranchia</taxon>
        <taxon>Heteroconchia</taxon>
        <taxon>Euheterodonta</taxon>
        <taxon>Imparidentia</taxon>
        <taxon>Neoheterodontei</taxon>
        <taxon>Myida</taxon>
        <taxon>Dreissenoidea</taxon>
        <taxon>Dreissenidae</taxon>
        <taxon>Dreissena</taxon>
    </lineage>
</organism>
<evidence type="ECO:0000313" key="3">
    <source>
        <dbReference type="Proteomes" id="UP000828390"/>
    </source>
</evidence>
<dbReference type="AlphaFoldDB" id="A0A9D4JMG2"/>
<evidence type="ECO:0000256" key="1">
    <source>
        <dbReference type="SAM" id="MobiDB-lite"/>
    </source>
</evidence>
<reference evidence="2" key="1">
    <citation type="journal article" date="2019" name="bioRxiv">
        <title>The Genome of the Zebra Mussel, Dreissena polymorpha: A Resource for Invasive Species Research.</title>
        <authorList>
            <person name="McCartney M.A."/>
            <person name="Auch B."/>
            <person name="Kono T."/>
            <person name="Mallez S."/>
            <person name="Zhang Y."/>
            <person name="Obille A."/>
            <person name="Becker A."/>
            <person name="Abrahante J.E."/>
            <person name="Garbe J."/>
            <person name="Badalamenti J.P."/>
            <person name="Herman A."/>
            <person name="Mangelson H."/>
            <person name="Liachko I."/>
            <person name="Sullivan S."/>
            <person name="Sone E.D."/>
            <person name="Koren S."/>
            <person name="Silverstein K.A.T."/>
            <person name="Beckman K.B."/>
            <person name="Gohl D.M."/>
        </authorList>
    </citation>
    <scope>NUCLEOTIDE SEQUENCE</scope>
    <source>
        <strain evidence="2">Duluth1</strain>
        <tissue evidence="2">Whole animal</tissue>
    </source>
</reference>
<dbReference type="Proteomes" id="UP000828390">
    <property type="component" value="Unassembled WGS sequence"/>
</dbReference>
<gene>
    <name evidence="2" type="ORF">DPMN_119043</name>
</gene>
<reference evidence="2" key="2">
    <citation type="submission" date="2020-11" db="EMBL/GenBank/DDBJ databases">
        <authorList>
            <person name="McCartney M.A."/>
            <person name="Auch B."/>
            <person name="Kono T."/>
            <person name="Mallez S."/>
            <person name="Becker A."/>
            <person name="Gohl D.M."/>
            <person name="Silverstein K.A.T."/>
            <person name="Koren S."/>
            <person name="Bechman K.B."/>
            <person name="Herman A."/>
            <person name="Abrahante J.E."/>
            <person name="Garbe J."/>
        </authorList>
    </citation>
    <scope>NUCLEOTIDE SEQUENCE</scope>
    <source>
        <strain evidence="2">Duluth1</strain>
        <tissue evidence="2">Whole animal</tissue>
    </source>
</reference>
<protein>
    <submittedName>
        <fullName evidence="2">Uncharacterized protein</fullName>
    </submittedName>
</protein>
<sequence>MNQLCTLFRRLLIQLNIFQADRTIQGFLSATRVALPSAAAPEQQPQREETMVSFTEN</sequence>
<accession>A0A9D4JMG2</accession>
<evidence type="ECO:0000313" key="2">
    <source>
        <dbReference type="EMBL" id="KAH3817505.1"/>
    </source>
</evidence>
<feature type="region of interest" description="Disordered" evidence="1">
    <location>
        <begin position="38"/>
        <end position="57"/>
    </location>
</feature>
<name>A0A9D4JMG2_DREPO</name>
<keyword evidence="3" id="KW-1185">Reference proteome</keyword>